<keyword evidence="2" id="KW-1133">Transmembrane helix</keyword>
<feature type="compositionally biased region" description="Polar residues" evidence="1">
    <location>
        <begin position="21"/>
        <end position="32"/>
    </location>
</feature>
<evidence type="ECO:0000313" key="3">
    <source>
        <dbReference type="EMBL" id="WWC90386.1"/>
    </source>
</evidence>
<sequence>MSKPKPTRVPSMGVPIPPTARKSSQPAVNKQSAGAAPRFYDGPTVNAHNNDVKDKAKSAASKTVAVTKSTPKKAVSTARRHPWSIISILSTLPMLIFYSLASTVLCPPPGESLSPFSKYVLSPIGYAPQQSHPILCYPSNVYHREFLQPYIYPVIDKAQNRFTTSPYYVNYAKPTYDKSEKLLTDLYHGPAIKPIRIRIIKTSKKIYYTFIQPHIPYLKAKYYSLTEPYTSRINSFIKPHIETANQYVNLVNDKAIKSYNYASTHPVTGQATKLAQKGYKISSENSYKVYQWSKPHFLRARLEIERITREILGPRAVKAIQRATVEAAKIEVAVRSYIIQLYNIHLEPHVGPYVNKASTFVSPYTHLFHKHVHQPYIQPVIHSYFPPTKENKSFLTMLAEFLPLTSEGISSSSHVAERKGQMDDYYNDLENSRKPAEIKIPNSDKVASKKSKSPEDVNTKQEKKERKDIKITEKSEMERVREAIKSRVDEQGKKSNQKVKVEVKEINDNFNSEQLPVLTTNLRSEIEREIDYIISGLDKLYTQSTSLTQEQVSKSSEQADLRIKRTTDKIKSRLDQQKQKVLDQKSKIVNRQNDLIDKSLGEEYEDLAKQMSYIDGITTKDWDRYNEIKKLAETYKTKLNANIEDPAFTRPFSELKTELNDFHESFRERVGILKRTALDRIKAREAMSAEPSRVSILPIKEAAGAAAAVAGVGAGGIIGKGKDQVLSALSAAGTPTASTGGVVDQAKSSAQSIIDAASSNVHDATRSVISAVGSTPSPESPREHVESVINVASEGIESFLDEATSSVHQATRSAMKAVGVTPSPESIPEHAESAYSAAAEAIESLSLVAESVIHDATRSAVSAVGGTPSPETPQEYAESVYNAANQGVNAAVSSASEIIHQGTRSAISAIGATPSPETFGESIESVVAVASEGINNIIPDIDISKSVHDATRAAIKAVGATPSPENLGEHIESVTQVIAESASSVVSVASEAISGLSSDASSFLHEATRSASSVVGATPSPETPNEYLESIGNVVAQGAASVYGLAEENVNSLSSNLHQATRSASSYVGVTPSPETPSEYAESVYNEASSTLSSVGSVITDQAISLANQIQEVIGLAATTETVEPNLLSSASSYINSIATAGSSVGNEVLESGSSILFSLQNEVSKTIHQATRSASSALGVTPTPETPGEYVEAAKVAVQEQIDRVRSPREIAESLVKKHASQIDRDLAEERARGTTRIIGDEHGHGHGHGHARAKATQGVNVNGHDHPAREEL</sequence>
<evidence type="ECO:0000256" key="1">
    <source>
        <dbReference type="SAM" id="MobiDB-lite"/>
    </source>
</evidence>
<protein>
    <submittedName>
        <fullName evidence="3">Uncharacterized protein</fullName>
    </submittedName>
</protein>
<feature type="compositionally biased region" description="Basic and acidic residues" evidence="1">
    <location>
        <begin position="452"/>
        <end position="467"/>
    </location>
</feature>
<reference evidence="3 4" key="1">
    <citation type="submission" date="2024-01" db="EMBL/GenBank/DDBJ databases">
        <title>Comparative genomics of Cryptococcus and Kwoniella reveals pathogenesis evolution and contrasting modes of karyotype evolution via chromosome fusion or intercentromeric recombination.</title>
        <authorList>
            <person name="Coelho M.A."/>
            <person name="David-Palma M."/>
            <person name="Shea T."/>
            <person name="Bowers K."/>
            <person name="McGinley-Smith S."/>
            <person name="Mohammad A.W."/>
            <person name="Gnirke A."/>
            <person name="Yurkov A.M."/>
            <person name="Nowrousian M."/>
            <person name="Sun S."/>
            <person name="Cuomo C.A."/>
            <person name="Heitman J."/>
        </authorList>
    </citation>
    <scope>NUCLEOTIDE SEQUENCE [LARGE SCALE GENOMIC DNA]</scope>
    <source>
        <strain evidence="3 4">CBS 6074</strain>
    </source>
</reference>
<keyword evidence="2" id="KW-0812">Transmembrane</keyword>
<dbReference type="Proteomes" id="UP001355207">
    <property type="component" value="Chromosome 7"/>
</dbReference>
<feature type="region of interest" description="Disordered" evidence="1">
    <location>
        <begin position="1"/>
        <end position="50"/>
    </location>
</feature>
<evidence type="ECO:0000256" key="2">
    <source>
        <dbReference type="SAM" id="Phobius"/>
    </source>
</evidence>
<feature type="compositionally biased region" description="Basic and acidic residues" evidence="1">
    <location>
        <begin position="1265"/>
        <end position="1274"/>
    </location>
</feature>
<accession>A0AAX4JY27</accession>
<dbReference type="EMBL" id="CP144104">
    <property type="protein sequence ID" value="WWC90386.1"/>
    <property type="molecule type" value="Genomic_DNA"/>
</dbReference>
<feature type="region of interest" description="Disordered" evidence="1">
    <location>
        <begin position="431"/>
        <end position="467"/>
    </location>
</feature>
<name>A0AAX4JY27_9TREE</name>
<evidence type="ECO:0000313" key="4">
    <source>
        <dbReference type="Proteomes" id="UP001355207"/>
    </source>
</evidence>
<dbReference type="InterPro" id="IPR016024">
    <property type="entry name" value="ARM-type_fold"/>
</dbReference>
<feature type="region of interest" description="Disordered" evidence="1">
    <location>
        <begin position="1240"/>
        <end position="1274"/>
    </location>
</feature>
<feature type="transmembrane region" description="Helical" evidence="2">
    <location>
        <begin position="82"/>
        <end position="101"/>
    </location>
</feature>
<gene>
    <name evidence="3" type="ORF">L201_005320</name>
</gene>
<keyword evidence="4" id="KW-1185">Reference proteome</keyword>
<dbReference type="SUPFAM" id="SSF48371">
    <property type="entry name" value="ARM repeat"/>
    <property type="match status" value="1"/>
</dbReference>
<proteinExistence type="predicted"/>
<dbReference type="GeneID" id="91095990"/>
<keyword evidence="2" id="KW-0472">Membrane</keyword>
<organism evidence="3 4">
    <name type="scientific">Kwoniella dendrophila CBS 6074</name>
    <dbReference type="NCBI Taxonomy" id="1295534"/>
    <lineage>
        <taxon>Eukaryota</taxon>
        <taxon>Fungi</taxon>
        <taxon>Dikarya</taxon>
        <taxon>Basidiomycota</taxon>
        <taxon>Agaricomycotina</taxon>
        <taxon>Tremellomycetes</taxon>
        <taxon>Tremellales</taxon>
        <taxon>Cryptococcaceae</taxon>
        <taxon>Kwoniella</taxon>
    </lineage>
</organism>
<dbReference type="AlphaFoldDB" id="A0AAX4JY27"/>
<dbReference type="RefSeq" id="XP_066077149.1">
    <property type="nucleotide sequence ID" value="XM_066221052.1"/>
</dbReference>